<comment type="caution">
    <text evidence="1">The sequence shown here is derived from an EMBL/GenBank/DDBJ whole genome shotgun (WGS) entry which is preliminary data.</text>
</comment>
<dbReference type="EMBL" id="CBMI010002477">
    <property type="protein sequence ID" value="CEG04946.1"/>
    <property type="molecule type" value="Genomic_DNA"/>
</dbReference>
<sequence>MSMHHSRFSNFAMGPSADHFGTSTSRLYLRVMEVAAGYSYHSREVSASDEIANPATIEGCNIANPSQL</sequence>
<proteinExistence type="predicted"/>
<dbReference type="AlphaFoldDB" id="A0A090N5Q6"/>
<name>A0A090N5Q6_9HYPO</name>
<accession>A0A090N5Q6</accession>
<protein>
    <submittedName>
        <fullName evidence="1">WGS project CBMI000000000 data, contig CS3069_c002479</fullName>
    </submittedName>
</protein>
<organism evidence="1">
    <name type="scientific">Fusarium clavum</name>
    <dbReference type="NCBI Taxonomy" id="2594811"/>
    <lineage>
        <taxon>Eukaryota</taxon>
        <taxon>Fungi</taxon>
        <taxon>Dikarya</taxon>
        <taxon>Ascomycota</taxon>
        <taxon>Pezizomycotina</taxon>
        <taxon>Sordariomycetes</taxon>
        <taxon>Hypocreomycetidae</taxon>
        <taxon>Hypocreales</taxon>
        <taxon>Nectriaceae</taxon>
        <taxon>Fusarium</taxon>
        <taxon>Fusarium incarnatum-equiseti species complex</taxon>
    </lineage>
</organism>
<gene>
    <name evidence="1" type="ORF">BN850_0084610</name>
</gene>
<evidence type="ECO:0000313" key="1">
    <source>
        <dbReference type="EMBL" id="CEG04946.1"/>
    </source>
</evidence>
<reference evidence="1" key="1">
    <citation type="submission" date="2013-05" db="EMBL/GenBank/DDBJ databases">
        <title>Draft genome sequences of six wheat associated Fusarium spp. isolates.</title>
        <authorList>
            <person name="Moolhuijzen P.M."/>
            <person name="Manners J.M."/>
            <person name="Wilcox S."/>
            <person name="Bellgard M.I."/>
            <person name="Gardiner D.M."/>
        </authorList>
    </citation>
    <scope>NUCLEOTIDE SEQUENCE</scope>
    <source>
        <strain evidence="1">CS3069</strain>
    </source>
</reference>